<proteinExistence type="predicted"/>
<reference evidence="2 3" key="1">
    <citation type="submission" date="2016-09" db="EMBL/GenBank/DDBJ databases">
        <title>Genome Sequence of Lactobacillus sunkii Strain CG01.</title>
        <authorList>
            <person name="Poehlein A."/>
            <person name="Gabris C."/>
            <person name="Bengelsdorf F.R."/>
            <person name="Duerre P."/>
            <person name="Daniel R."/>
        </authorList>
    </citation>
    <scope>NUCLEOTIDE SEQUENCE [LARGE SCALE GENOMIC DNA]</scope>
    <source>
        <strain evidence="2 3">CG_D</strain>
    </source>
</reference>
<sequence>MRRQFTDDVYKPTSYMTLEQFYKSLQRDTGVDDSFFMFDYPVPENEDEYQQAVKLVKYIISSSHNKSKSSNEELADLQEAIKHPKRK</sequence>
<dbReference type="Proteomes" id="UP000177010">
    <property type="component" value="Unassembled WGS sequence"/>
</dbReference>
<evidence type="ECO:0000313" key="3">
    <source>
        <dbReference type="Proteomes" id="UP000177010"/>
    </source>
</evidence>
<dbReference type="AlphaFoldDB" id="A0A1E7XCE8"/>
<accession>A0A1E7XCE8</accession>
<protein>
    <submittedName>
        <fullName evidence="2">Uncharacterized protein</fullName>
    </submittedName>
</protein>
<evidence type="ECO:0000313" key="2">
    <source>
        <dbReference type="EMBL" id="OFA10803.1"/>
    </source>
</evidence>
<name>A0A1E7XCE8_9LACO</name>
<dbReference type="EMBL" id="MIQE01000012">
    <property type="protein sequence ID" value="OFA10803.1"/>
    <property type="molecule type" value="Genomic_DNA"/>
</dbReference>
<feature type="region of interest" description="Disordered" evidence="1">
    <location>
        <begin position="63"/>
        <end position="87"/>
    </location>
</feature>
<comment type="caution">
    <text evidence="2">The sequence shown here is derived from an EMBL/GenBank/DDBJ whole genome shotgun (WGS) entry which is preliminary data.</text>
</comment>
<organism evidence="2 3">
    <name type="scientific">Lentilactobacillus sunkii</name>
    <dbReference type="NCBI Taxonomy" id="481719"/>
    <lineage>
        <taxon>Bacteria</taxon>
        <taxon>Bacillati</taxon>
        <taxon>Bacillota</taxon>
        <taxon>Bacilli</taxon>
        <taxon>Lactobacillales</taxon>
        <taxon>Lactobacillaceae</taxon>
        <taxon>Lentilactobacillus</taxon>
    </lineage>
</organism>
<evidence type="ECO:0000256" key="1">
    <source>
        <dbReference type="SAM" id="MobiDB-lite"/>
    </source>
</evidence>
<dbReference type="RefSeq" id="WP_070367872.1">
    <property type="nucleotide sequence ID" value="NZ_JAZHVW010000002.1"/>
</dbReference>
<dbReference type="STRING" id="481719.LASUN_13530"/>
<gene>
    <name evidence="2" type="ORF">LASUN_13530</name>
</gene>